<dbReference type="AlphaFoldDB" id="A0A9D1HMJ7"/>
<evidence type="ECO:0000256" key="1">
    <source>
        <dbReference type="SAM" id="Phobius"/>
    </source>
</evidence>
<keyword evidence="1" id="KW-0812">Transmembrane</keyword>
<dbReference type="EMBL" id="DVMJ01000028">
    <property type="protein sequence ID" value="HIU13158.1"/>
    <property type="molecule type" value="Genomic_DNA"/>
</dbReference>
<reference evidence="2" key="2">
    <citation type="journal article" date="2021" name="PeerJ">
        <title>Extensive microbial diversity within the chicken gut microbiome revealed by metagenomics and culture.</title>
        <authorList>
            <person name="Gilroy R."/>
            <person name="Ravi A."/>
            <person name="Getino M."/>
            <person name="Pursley I."/>
            <person name="Horton D.L."/>
            <person name="Alikhan N.F."/>
            <person name="Baker D."/>
            <person name="Gharbi K."/>
            <person name="Hall N."/>
            <person name="Watson M."/>
            <person name="Adriaenssens E.M."/>
            <person name="Foster-Nyarko E."/>
            <person name="Jarju S."/>
            <person name="Secka A."/>
            <person name="Antonio M."/>
            <person name="Oren A."/>
            <person name="Chaudhuri R.R."/>
            <person name="La Ragione R."/>
            <person name="Hildebrand F."/>
            <person name="Pallen M.J."/>
        </authorList>
    </citation>
    <scope>NUCLEOTIDE SEQUENCE</scope>
    <source>
        <strain evidence="2">CHK195-11698</strain>
    </source>
</reference>
<keyword evidence="1" id="KW-1133">Transmembrane helix</keyword>
<proteinExistence type="predicted"/>
<feature type="transmembrane region" description="Helical" evidence="1">
    <location>
        <begin position="35"/>
        <end position="60"/>
    </location>
</feature>
<accession>A0A9D1HMJ7</accession>
<reference evidence="2" key="1">
    <citation type="submission" date="2020-10" db="EMBL/GenBank/DDBJ databases">
        <authorList>
            <person name="Gilroy R."/>
        </authorList>
    </citation>
    <scope>NUCLEOTIDE SEQUENCE</scope>
    <source>
        <strain evidence="2">CHK195-11698</strain>
    </source>
</reference>
<evidence type="ECO:0000313" key="3">
    <source>
        <dbReference type="Proteomes" id="UP000824175"/>
    </source>
</evidence>
<evidence type="ECO:0000313" key="2">
    <source>
        <dbReference type="EMBL" id="HIU13158.1"/>
    </source>
</evidence>
<feature type="transmembrane region" description="Helical" evidence="1">
    <location>
        <begin position="67"/>
        <end position="88"/>
    </location>
</feature>
<dbReference type="Proteomes" id="UP000824175">
    <property type="component" value="Unassembled WGS sequence"/>
</dbReference>
<sequence>MKAIIKLPVLTLGMILLSYLIFAAILAGIESFGNLSLSLFSMLTLVLSYTTMVLAGLIFSIYLKPPYALQIGLIVIVYLAIALIVGGFQALPYASMRMAVFCLVTILFQWWKKRMKES</sequence>
<keyword evidence="1" id="KW-0472">Membrane</keyword>
<feature type="transmembrane region" description="Helical" evidence="1">
    <location>
        <begin position="94"/>
        <end position="111"/>
    </location>
</feature>
<name>A0A9D1HMJ7_9FIRM</name>
<feature type="transmembrane region" description="Helical" evidence="1">
    <location>
        <begin position="7"/>
        <end position="29"/>
    </location>
</feature>
<comment type="caution">
    <text evidence="2">The sequence shown here is derived from an EMBL/GenBank/DDBJ whole genome shotgun (WGS) entry which is preliminary data.</text>
</comment>
<organism evidence="2 3">
    <name type="scientific">Candidatus Fimiplasma intestinipullorum</name>
    <dbReference type="NCBI Taxonomy" id="2840825"/>
    <lineage>
        <taxon>Bacteria</taxon>
        <taxon>Bacillati</taxon>
        <taxon>Bacillota</taxon>
        <taxon>Clostridia</taxon>
        <taxon>Eubacteriales</taxon>
        <taxon>Candidatus Fimiplasma</taxon>
    </lineage>
</organism>
<gene>
    <name evidence="2" type="ORF">IAD15_03720</name>
</gene>
<protein>
    <submittedName>
        <fullName evidence="2">Uncharacterized protein</fullName>
    </submittedName>
</protein>